<dbReference type="OrthoDB" id="7794186at2"/>
<feature type="signal peptide" evidence="1">
    <location>
        <begin position="1"/>
        <end position="26"/>
    </location>
</feature>
<keyword evidence="1" id="KW-0732">Signal</keyword>
<dbReference type="SUPFAM" id="SSF49299">
    <property type="entry name" value="PKD domain"/>
    <property type="match status" value="1"/>
</dbReference>
<name>A0A4Q7PAN9_9BACT</name>
<keyword evidence="4" id="KW-1185">Reference proteome</keyword>
<dbReference type="Pfam" id="PF19408">
    <property type="entry name" value="PKD_6"/>
    <property type="match status" value="1"/>
</dbReference>
<dbReference type="InterPro" id="IPR013783">
    <property type="entry name" value="Ig-like_fold"/>
</dbReference>
<dbReference type="PROSITE" id="PS50093">
    <property type="entry name" value="PKD"/>
    <property type="match status" value="1"/>
</dbReference>
<dbReference type="InterPro" id="IPR000601">
    <property type="entry name" value="PKD_dom"/>
</dbReference>
<dbReference type="Gene3D" id="2.60.40.10">
    <property type="entry name" value="Immunoglobulins"/>
    <property type="match status" value="1"/>
</dbReference>
<dbReference type="CDD" id="cd00146">
    <property type="entry name" value="PKD"/>
    <property type="match status" value="1"/>
</dbReference>
<dbReference type="PROSITE" id="PS51257">
    <property type="entry name" value="PROKAR_LIPOPROTEIN"/>
    <property type="match status" value="1"/>
</dbReference>
<dbReference type="InterPro" id="IPR035234">
    <property type="entry name" value="IgGFc-bd_N"/>
</dbReference>
<dbReference type="PANTHER" id="PTHR46534">
    <property type="entry name" value="IGGFC_BINDING DOMAIN-CONTAINING PROTEIN"/>
    <property type="match status" value="1"/>
</dbReference>
<dbReference type="Pfam" id="PF13573">
    <property type="entry name" value="SprB"/>
    <property type="match status" value="1"/>
</dbReference>
<dbReference type="Pfam" id="PF17517">
    <property type="entry name" value="IgGFc_binding"/>
    <property type="match status" value="1"/>
</dbReference>
<dbReference type="AlphaFoldDB" id="A0A4Q7PAN9"/>
<proteinExistence type="predicted"/>
<evidence type="ECO:0000256" key="1">
    <source>
        <dbReference type="SAM" id="SignalP"/>
    </source>
</evidence>
<evidence type="ECO:0000313" key="3">
    <source>
        <dbReference type="EMBL" id="RZS97343.1"/>
    </source>
</evidence>
<reference evidence="3 4" key="1">
    <citation type="submission" date="2019-02" db="EMBL/GenBank/DDBJ databases">
        <title>Genomic Encyclopedia of Archaeal and Bacterial Type Strains, Phase II (KMG-II): from individual species to whole genera.</title>
        <authorList>
            <person name="Goeker M."/>
        </authorList>
    </citation>
    <scope>NUCLEOTIDE SEQUENCE [LARGE SCALE GENOMIC DNA]</scope>
    <source>
        <strain evidence="3 4">DSM 21411</strain>
    </source>
</reference>
<dbReference type="PANTHER" id="PTHR46534:SF1">
    <property type="entry name" value="IGGFC-BINDING PROTEIN N-TERMINAL DOMAIN-CONTAINING PROTEIN"/>
    <property type="match status" value="1"/>
</dbReference>
<gene>
    <name evidence="3" type="ORF">BC751_2949</name>
</gene>
<protein>
    <submittedName>
        <fullName evidence="3">Gliding motility-associated-like protein</fullName>
    </submittedName>
</protein>
<dbReference type="Pfam" id="PF13585">
    <property type="entry name" value="CHU_C"/>
    <property type="match status" value="1"/>
</dbReference>
<feature type="chain" id="PRO_5020696835" evidence="1">
    <location>
        <begin position="27"/>
        <end position="1048"/>
    </location>
</feature>
<dbReference type="Pfam" id="PF18911">
    <property type="entry name" value="PKD_4"/>
    <property type="match status" value="1"/>
</dbReference>
<organism evidence="3 4">
    <name type="scientific">Cecembia calidifontis</name>
    <dbReference type="NCBI Taxonomy" id="1187080"/>
    <lineage>
        <taxon>Bacteria</taxon>
        <taxon>Pseudomonadati</taxon>
        <taxon>Bacteroidota</taxon>
        <taxon>Cytophagia</taxon>
        <taxon>Cytophagales</taxon>
        <taxon>Cyclobacteriaceae</taxon>
        <taxon>Cecembia</taxon>
    </lineage>
</organism>
<feature type="domain" description="PKD" evidence="2">
    <location>
        <begin position="494"/>
        <end position="532"/>
    </location>
</feature>
<dbReference type="Proteomes" id="UP000292209">
    <property type="component" value="Unassembled WGS sequence"/>
</dbReference>
<sequence length="1048" mass="114257">MRRSGHIFSVILIWLLGCCLNSPAHAQLSTIGREFFVGFMENHRVVPNRIDQATIIISAEEDADGIIQYVNNTINFSIKAGQQFVYEFPRDGMDIIHRSSRMVENKGVFIQSNGNISVHAFNFRERSADGTVVLPLSSIGKDYWVTAHHEQFAQGSNPGSNQNFESTLLILATEDNTRVEILLSAQSNDPIPVPPGSTLTVDLKRGESYQVKAVGDLTGTRVRVVGSTDGDCKNIAVFGGNKMTSVGRDCDDATTGDHLFQQIYPTFSWGKEYIHIPLAGRTSGEMVKVLAAENNTKVFVNGQERATLNAGRFTTLSFGRDELANITADKPVAVTVFAKSYRCNIQVGQGASDGDPTMITLSPNPQLIKRTVFSSVKVVGIVDHFVNILAKSSSAGQTVLDGVNIGGQFQPVPGNPEYAYARVKVSEGSHTLSNPVGVIGYAYGSGFIESYGYSAGASLNNLNFETEVAYDFEVFGDKVACLGVTGSWTVMPRNPKFEIFEWTFGDGTEVKEGQTVDHLFEKPGKYQVKIVALTGTRACDQIEESFFEVEVLESDGVIEGTESVCPDIDVALYVFDKPVNTKKVIWQVEGGEIIPQDDFSVRVKWGGFNPDAKIIAIPVTEEGCQGKPIELKVLINEAINPGLAKGQSQICFEEGATYTYEVKDLMPGRSYEWFVEGGVILSDKSSEKIEVKWGGVGSTGVIWYEEYSVVNPSCGGISQKLLVKINPPLTASVSNISEFICPGSELGKIKIEVAGGTGVYSFQWSHDMDWNLDHAEGLPAGKYDVLVKDSGGCSFLLEALEIKESEPMQLLGQPIVNSARCFDSKDGEMLFRIGGGYAPFTVNMENALVIGNDIQLLGLERGDYVVTVFDAAGCSLEVPFTIESPPALSVDFEIERIACPGLPSGILTAIPSGGVRPYRITWEWDGSNNPRLIDIPSGAYALSVADANGCRQDAVGLMREGAPQLRMPTGYKPMDGLYMGVSNCEVTFKLFIYDKWGELIYQGNQGWDGTLKGEEVPIGTYSYMIEYVFSIDGSPQTKQQRGVFTLIR</sequence>
<dbReference type="EMBL" id="SGXG01000001">
    <property type="protein sequence ID" value="RZS97343.1"/>
    <property type="molecule type" value="Genomic_DNA"/>
</dbReference>
<evidence type="ECO:0000313" key="4">
    <source>
        <dbReference type="Proteomes" id="UP000292209"/>
    </source>
</evidence>
<comment type="caution">
    <text evidence="3">The sequence shown here is derived from an EMBL/GenBank/DDBJ whole genome shotgun (WGS) entry which is preliminary data.</text>
</comment>
<accession>A0A4Q7PAN9</accession>
<dbReference type="InterPro" id="IPR045829">
    <property type="entry name" value="PKD_6"/>
</dbReference>
<evidence type="ECO:0000259" key="2">
    <source>
        <dbReference type="PROSITE" id="PS50093"/>
    </source>
</evidence>
<dbReference type="InterPro" id="IPR035986">
    <property type="entry name" value="PKD_dom_sf"/>
</dbReference>
<dbReference type="InterPro" id="IPR025667">
    <property type="entry name" value="SprB_repeat"/>
</dbReference>